<reference evidence="1 2" key="1">
    <citation type="journal article" date="2017" name="Nat. Commun.">
        <title>Genome assembly with in vitro proximity ligation data and whole-genome triplication in lettuce.</title>
        <authorList>
            <person name="Reyes-Chin-Wo S."/>
            <person name="Wang Z."/>
            <person name="Yang X."/>
            <person name="Kozik A."/>
            <person name="Arikit S."/>
            <person name="Song C."/>
            <person name="Xia L."/>
            <person name="Froenicke L."/>
            <person name="Lavelle D.O."/>
            <person name="Truco M.J."/>
            <person name="Xia R."/>
            <person name="Zhu S."/>
            <person name="Xu C."/>
            <person name="Xu H."/>
            <person name="Xu X."/>
            <person name="Cox K."/>
            <person name="Korf I."/>
            <person name="Meyers B.C."/>
            <person name="Michelmore R.W."/>
        </authorList>
    </citation>
    <scope>NUCLEOTIDE SEQUENCE [LARGE SCALE GENOMIC DNA]</scope>
    <source>
        <strain evidence="2">cv. Salinas</strain>
        <tissue evidence="1">Seedlings</tissue>
    </source>
</reference>
<keyword evidence="2" id="KW-1185">Reference proteome</keyword>
<dbReference type="Pfam" id="PF14223">
    <property type="entry name" value="Retrotran_gag_2"/>
    <property type="match status" value="1"/>
</dbReference>
<dbReference type="PANTHER" id="PTHR11697">
    <property type="entry name" value="GENERAL TRANSCRIPTION FACTOR 2-RELATED ZINC FINGER PROTEIN"/>
    <property type="match status" value="1"/>
</dbReference>
<dbReference type="InterPro" id="IPR055298">
    <property type="entry name" value="AtLOH3-like"/>
</dbReference>
<proteinExistence type="predicted"/>
<dbReference type="EMBL" id="NBSK02000009">
    <property type="protein sequence ID" value="KAJ0188089.1"/>
    <property type="molecule type" value="Genomic_DNA"/>
</dbReference>
<protein>
    <submittedName>
        <fullName evidence="1">Uncharacterized protein</fullName>
    </submittedName>
</protein>
<evidence type="ECO:0000313" key="2">
    <source>
        <dbReference type="Proteomes" id="UP000235145"/>
    </source>
</evidence>
<dbReference type="PANTHER" id="PTHR11697:SF230">
    <property type="entry name" value="ZINC FINGER, MYM DOMAIN CONTAINING 1"/>
    <property type="match status" value="1"/>
</dbReference>
<accession>A0A9R1WUN9</accession>
<gene>
    <name evidence="1" type="ORF">LSAT_V11C900493490</name>
</gene>
<dbReference type="AlphaFoldDB" id="A0A9R1WUN9"/>
<dbReference type="Proteomes" id="UP000235145">
    <property type="component" value="Unassembled WGS sequence"/>
</dbReference>
<name>A0A9R1WUN9_LACSA</name>
<sequence>MKLESHTDLNQEVGIKQPSDTRWGSHFASLLNIQIIYASICDVLEDLGKFDSDRDRRVEAIHILKCLKSFDFMFCLHLMVDILGVTDHLNTILQRKDQDIVNAMNQRKLLCFVLQTKLKSWIWKMNILMDIVVYEVHRLELTDMPLQELNHRFNEVNNVSPSSTINIKHVVPFVLDLDQMNYDIWRELFEIHCIGYGVDDHLKLQPQSPPAKKEKDKATAESAEALTKGLRTDSIVKSWLYGTLSIPLLNMIFKKKATAFEVWENLEKVFRDNKASKIIQLDKDLQNISLGNLSITKNCNKIKSIADRLEHMDAKVFRS</sequence>
<evidence type="ECO:0000313" key="1">
    <source>
        <dbReference type="EMBL" id="KAJ0188089.1"/>
    </source>
</evidence>
<organism evidence="1 2">
    <name type="scientific">Lactuca sativa</name>
    <name type="common">Garden lettuce</name>
    <dbReference type="NCBI Taxonomy" id="4236"/>
    <lineage>
        <taxon>Eukaryota</taxon>
        <taxon>Viridiplantae</taxon>
        <taxon>Streptophyta</taxon>
        <taxon>Embryophyta</taxon>
        <taxon>Tracheophyta</taxon>
        <taxon>Spermatophyta</taxon>
        <taxon>Magnoliopsida</taxon>
        <taxon>eudicotyledons</taxon>
        <taxon>Gunneridae</taxon>
        <taxon>Pentapetalae</taxon>
        <taxon>asterids</taxon>
        <taxon>campanulids</taxon>
        <taxon>Asterales</taxon>
        <taxon>Asteraceae</taxon>
        <taxon>Cichorioideae</taxon>
        <taxon>Cichorieae</taxon>
        <taxon>Lactucinae</taxon>
        <taxon>Lactuca</taxon>
    </lineage>
</organism>
<comment type="caution">
    <text evidence="1">The sequence shown here is derived from an EMBL/GenBank/DDBJ whole genome shotgun (WGS) entry which is preliminary data.</text>
</comment>